<evidence type="ECO:0000256" key="1">
    <source>
        <dbReference type="SAM" id="MobiDB-lite"/>
    </source>
</evidence>
<name>A0A2Z7AWJ2_9LAMI</name>
<gene>
    <name evidence="3" type="ORF">F511_04769</name>
</gene>
<dbReference type="Proteomes" id="UP000250235">
    <property type="component" value="Unassembled WGS sequence"/>
</dbReference>
<dbReference type="OrthoDB" id="884875at2759"/>
<reference evidence="3 4" key="1">
    <citation type="journal article" date="2015" name="Proc. Natl. Acad. Sci. U.S.A.">
        <title>The resurrection genome of Boea hygrometrica: A blueprint for survival of dehydration.</title>
        <authorList>
            <person name="Xiao L."/>
            <person name="Yang G."/>
            <person name="Zhang L."/>
            <person name="Yang X."/>
            <person name="Zhao S."/>
            <person name="Ji Z."/>
            <person name="Zhou Q."/>
            <person name="Hu M."/>
            <person name="Wang Y."/>
            <person name="Chen M."/>
            <person name="Xu Y."/>
            <person name="Jin H."/>
            <person name="Xiao X."/>
            <person name="Hu G."/>
            <person name="Bao F."/>
            <person name="Hu Y."/>
            <person name="Wan P."/>
            <person name="Li L."/>
            <person name="Deng X."/>
            <person name="Kuang T."/>
            <person name="Xiang C."/>
            <person name="Zhu J.K."/>
            <person name="Oliver M.J."/>
            <person name="He Y."/>
        </authorList>
    </citation>
    <scope>NUCLEOTIDE SEQUENCE [LARGE SCALE GENOMIC DNA]</scope>
    <source>
        <strain evidence="4">cv. XS01</strain>
    </source>
</reference>
<sequence length="258" mass="27986">MARANVPKFGNWESEDNVPYTVYFDKARKTRGGKVVNPNDPQENPEVFENVDSSPLPPPIAHVSQSSSRNLPEEPIVKGEVKPSPEHGVAREDAGVMQSSNPAARNENTSQKAAKESNYGARKPKPTRSPRPSAGSEQSFDRSPLHPQQVKVGGRVGGSQGWEGKNNEGSQGPAGKSRMRQANLGDDSPDKAAAVPKFGDWDKDPQAAENFTDIFQKVREERNAGPGSTTPRHSSHQTRNQQSNQPKVSYPLSASSLV</sequence>
<evidence type="ECO:0000313" key="3">
    <source>
        <dbReference type="EMBL" id="KZV25708.1"/>
    </source>
</evidence>
<proteinExistence type="predicted"/>
<dbReference type="PANTHER" id="PTHR33159:SF6">
    <property type="entry name" value="RPM1-INTERACTING PROTEIN 4"/>
    <property type="match status" value="1"/>
</dbReference>
<dbReference type="EMBL" id="KV011838">
    <property type="protein sequence ID" value="KZV25708.1"/>
    <property type="molecule type" value="Genomic_DNA"/>
</dbReference>
<accession>A0A2Z7AWJ2</accession>
<dbReference type="PANTHER" id="PTHR33159">
    <property type="entry name" value="RPM1-INTERACTING PROTEIN 4 (RIN4) FAMILY PROTEIN"/>
    <property type="match status" value="1"/>
</dbReference>
<dbReference type="InterPro" id="IPR008700">
    <property type="entry name" value="TypeIII_avirulence_cleave"/>
</dbReference>
<feature type="compositionally biased region" description="Basic and acidic residues" evidence="1">
    <location>
        <begin position="71"/>
        <end position="94"/>
    </location>
</feature>
<feature type="compositionally biased region" description="Polar residues" evidence="1">
    <location>
        <begin position="97"/>
        <end position="112"/>
    </location>
</feature>
<evidence type="ECO:0000313" key="4">
    <source>
        <dbReference type="Proteomes" id="UP000250235"/>
    </source>
</evidence>
<protein>
    <recommendedName>
        <fullName evidence="2">RIN4 pathogenic type III effector avirulence factor Avr cleavage site domain-containing protein</fullName>
    </recommendedName>
</protein>
<feature type="domain" description="RIN4 pathogenic type III effector avirulence factor Avr cleavage site" evidence="2">
    <location>
        <begin position="191"/>
        <end position="222"/>
    </location>
</feature>
<feature type="domain" description="RIN4 pathogenic type III effector avirulence factor Avr cleavage site" evidence="2">
    <location>
        <begin position="3"/>
        <end position="31"/>
    </location>
</feature>
<dbReference type="GO" id="GO:0005886">
    <property type="term" value="C:plasma membrane"/>
    <property type="evidence" value="ECO:0007669"/>
    <property type="project" value="TreeGrafter"/>
</dbReference>
<organism evidence="3 4">
    <name type="scientific">Dorcoceras hygrometricum</name>
    <dbReference type="NCBI Taxonomy" id="472368"/>
    <lineage>
        <taxon>Eukaryota</taxon>
        <taxon>Viridiplantae</taxon>
        <taxon>Streptophyta</taxon>
        <taxon>Embryophyta</taxon>
        <taxon>Tracheophyta</taxon>
        <taxon>Spermatophyta</taxon>
        <taxon>Magnoliopsida</taxon>
        <taxon>eudicotyledons</taxon>
        <taxon>Gunneridae</taxon>
        <taxon>Pentapetalae</taxon>
        <taxon>asterids</taxon>
        <taxon>lamiids</taxon>
        <taxon>Lamiales</taxon>
        <taxon>Gesneriaceae</taxon>
        <taxon>Didymocarpoideae</taxon>
        <taxon>Trichosporeae</taxon>
        <taxon>Loxocarpinae</taxon>
        <taxon>Dorcoceras</taxon>
    </lineage>
</organism>
<feature type="compositionally biased region" description="Polar residues" evidence="1">
    <location>
        <begin position="226"/>
        <end position="258"/>
    </location>
</feature>
<dbReference type="Pfam" id="PF05627">
    <property type="entry name" value="AvrRpt-cleavage"/>
    <property type="match status" value="2"/>
</dbReference>
<feature type="region of interest" description="Disordered" evidence="1">
    <location>
        <begin position="28"/>
        <end position="258"/>
    </location>
</feature>
<keyword evidence="4" id="KW-1185">Reference proteome</keyword>
<dbReference type="InterPro" id="IPR040387">
    <property type="entry name" value="RIN4/NOI4"/>
</dbReference>
<evidence type="ECO:0000259" key="2">
    <source>
        <dbReference type="Pfam" id="PF05627"/>
    </source>
</evidence>
<dbReference type="AlphaFoldDB" id="A0A2Z7AWJ2"/>